<comment type="function">
    <text evidence="6">Aminocarboxypropyltransferase that catalyzes the aminocarboxypropyl transfer on pseudouridine at position 1191 (Psi1191) in 18S rRNA. It constitutes the last step in biosynthesis of the hypermodified N1-methyl-N3-(3-amino-3-carboxypropyl) pseudouridine (m1acp3-Psi) conserved in eukaryotic 18S rRNA.</text>
</comment>
<dbReference type="HAMAP" id="MF_01116">
    <property type="entry name" value="TSR3"/>
    <property type="match status" value="1"/>
</dbReference>
<dbReference type="Proteomes" id="UP001139887">
    <property type="component" value="Unassembled WGS sequence"/>
</dbReference>
<protein>
    <recommendedName>
        <fullName evidence="6">18S rRNA aminocarboxypropyltransferase</fullName>
        <ecNumber evidence="6">2.5.1.157</ecNumber>
    </recommendedName>
</protein>
<feature type="binding site" evidence="6">
    <location>
        <position position="46"/>
    </location>
    <ligand>
        <name>S-adenosyl-L-methionine</name>
        <dbReference type="ChEBI" id="CHEBI:59789"/>
    </ligand>
</feature>
<evidence type="ECO:0000256" key="5">
    <source>
        <dbReference type="ARBA" id="ARBA00022691"/>
    </source>
</evidence>
<evidence type="ECO:0000256" key="4">
    <source>
        <dbReference type="ARBA" id="ARBA00022679"/>
    </source>
</evidence>
<feature type="binding site" evidence="6">
    <location>
        <position position="94"/>
    </location>
    <ligand>
        <name>S-adenosyl-L-methionine</name>
        <dbReference type="ChEBI" id="CHEBI:59789"/>
    </ligand>
</feature>
<dbReference type="GO" id="GO:0005634">
    <property type="term" value="C:nucleus"/>
    <property type="evidence" value="ECO:0007669"/>
    <property type="project" value="UniProtKB-SubCell"/>
</dbReference>
<evidence type="ECO:0000256" key="2">
    <source>
        <dbReference type="ARBA" id="ARBA00022517"/>
    </source>
</evidence>
<feature type="domain" description="16S/18S rRNA aminocarboxypropyltransferase Tsr3 C-terminal" evidence="8">
    <location>
        <begin position="68"/>
        <end position="194"/>
    </location>
</feature>
<evidence type="ECO:0000256" key="7">
    <source>
        <dbReference type="SAM" id="MobiDB-lite"/>
    </source>
</evidence>
<comment type="caution">
    <text evidence="6">Lacks conserved residue(s) required for the propagation of feature annotation.</text>
</comment>
<dbReference type="OrthoDB" id="10262062at2759"/>
<evidence type="ECO:0000256" key="3">
    <source>
        <dbReference type="ARBA" id="ARBA00022552"/>
    </source>
</evidence>
<feature type="region of interest" description="Disordered" evidence="7">
    <location>
        <begin position="1"/>
        <end position="25"/>
    </location>
</feature>
<organism evidence="10 11">
    <name type="scientific">Coemansia brasiliensis</name>
    <dbReference type="NCBI Taxonomy" id="2650707"/>
    <lineage>
        <taxon>Eukaryota</taxon>
        <taxon>Fungi</taxon>
        <taxon>Fungi incertae sedis</taxon>
        <taxon>Zoopagomycota</taxon>
        <taxon>Kickxellomycotina</taxon>
        <taxon>Kickxellomycetes</taxon>
        <taxon>Kickxellales</taxon>
        <taxon>Kickxellaceae</taxon>
        <taxon>Coemansia</taxon>
    </lineage>
</organism>
<keyword evidence="11" id="KW-1185">Reference proteome</keyword>
<dbReference type="EC" id="2.5.1.157" evidence="6"/>
<dbReference type="GO" id="GO:1904047">
    <property type="term" value="F:S-adenosyl-L-methionine binding"/>
    <property type="evidence" value="ECO:0007669"/>
    <property type="project" value="UniProtKB-UniRule"/>
</dbReference>
<comment type="similarity">
    <text evidence="6">Belongs to the TDD superfamily. TSR3 family.</text>
</comment>
<sequence length="279" mass="31314">MGRKGAYRGKPRFDSYNENSNEETQSSIPVPLAMWDFDHCDPKRCSGRKLARMGLVRELRLNQAFRGIVMSPVGTSVVSKADLAIIQQHGAAMIDCSWARLDDVPFARIKATHNRLLPYLVAANPVNYGKPCKLNCAEALAAAFFIVGWNEIGDEIMAKFNWGHAFRELNEQLLEKYAACETSEEVLQVQSDWMAMIDRENMLRDQKRIGNYAQAIADGEDAGSSDNETDGDSDCSESDDDDKEISDRRMARLVAEGIYREVTDRLGNVSYVKVEESDQ</sequence>
<comment type="subcellular location">
    <subcellularLocation>
        <location evidence="6">Cytoplasm</location>
    </subcellularLocation>
    <subcellularLocation>
        <location evidence="6">Nucleus</location>
    </subcellularLocation>
</comment>
<evidence type="ECO:0000259" key="8">
    <source>
        <dbReference type="Pfam" id="PF04034"/>
    </source>
</evidence>
<comment type="catalytic activity">
    <reaction evidence="6">
        <text>N(1)-methylpseudouridine(1191) in yeast 18S rRNA + S-adenosyl-L-methionine = N(1)-methyl-N(3)-[(3S)-3-amino-3-carboxypropyl]pseudouridine(1191) in yeast 18S rRNA + S-methyl-5'-thioadenosine + H(+)</text>
        <dbReference type="Rhea" id="RHEA:63300"/>
        <dbReference type="Rhea" id="RHEA-COMP:13852"/>
        <dbReference type="Rhea" id="RHEA-COMP:16309"/>
        <dbReference type="ChEBI" id="CHEBI:15378"/>
        <dbReference type="ChEBI" id="CHEBI:17509"/>
        <dbReference type="ChEBI" id="CHEBI:59789"/>
        <dbReference type="ChEBI" id="CHEBI:74890"/>
        <dbReference type="ChEBI" id="CHEBI:146234"/>
    </reaction>
</comment>
<dbReference type="InterPro" id="IPR022968">
    <property type="entry name" value="Tsr3-like"/>
</dbReference>
<dbReference type="Pfam" id="PF04034">
    <property type="entry name" value="Ribo_biogen_C"/>
    <property type="match status" value="1"/>
</dbReference>
<dbReference type="InterPro" id="IPR007209">
    <property type="entry name" value="RNaseL-inhib-like_metal-bd_dom"/>
</dbReference>
<evidence type="ECO:0000313" key="10">
    <source>
        <dbReference type="EMBL" id="KAJ2845498.1"/>
    </source>
</evidence>
<keyword evidence="5 6" id="KW-0949">S-adenosyl-L-methionine</keyword>
<dbReference type="PANTHER" id="PTHR20426">
    <property type="entry name" value="RIBOSOME BIOGENESIS PROTEIN TSR3 HOMOLOG"/>
    <property type="match status" value="1"/>
</dbReference>
<feature type="compositionally biased region" description="Polar residues" evidence="7">
    <location>
        <begin position="16"/>
        <end position="25"/>
    </location>
</feature>
<feature type="region of interest" description="Disordered" evidence="7">
    <location>
        <begin position="217"/>
        <end position="247"/>
    </location>
</feature>
<dbReference type="EMBL" id="JANBUW010000784">
    <property type="protein sequence ID" value="KAJ2845498.1"/>
    <property type="molecule type" value="Genomic_DNA"/>
</dbReference>
<dbReference type="GO" id="GO:0030490">
    <property type="term" value="P:maturation of SSU-rRNA"/>
    <property type="evidence" value="ECO:0007669"/>
    <property type="project" value="TreeGrafter"/>
</dbReference>
<dbReference type="InterPro" id="IPR007177">
    <property type="entry name" value="Tsr3_C"/>
</dbReference>
<evidence type="ECO:0000256" key="6">
    <source>
        <dbReference type="HAMAP-Rule" id="MF_03146"/>
    </source>
</evidence>
<feature type="binding site" evidence="6">
    <location>
        <position position="117"/>
    </location>
    <ligand>
        <name>S-adenosyl-L-methionine</name>
        <dbReference type="ChEBI" id="CHEBI:59789"/>
    </ligand>
</feature>
<keyword evidence="3 6" id="KW-0698">rRNA processing</keyword>
<reference evidence="10" key="1">
    <citation type="submission" date="2022-07" db="EMBL/GenBank/DDBJ databases">
        <title>Phylogenomic reconstructions and comparative analyses of Kickxellomycotina fungi.</title>
        <authorList>
            <person name="Reynolds N.K."/>
            <person name="Stajich J.E."/>
            <person name="Barry K."/>
            <person name="Grigoriev I.V."/>
            <person name="Crous P."/>
            <person name="Smith M.E."/>
        </authorList>
    </citation>
    <scope>NUCLEOTIDE SEQUENCE</scope>
    <source>
        <strain evidence="10">NRRL 1566</strain>
    </source>
</reference>
<evidence type="ECO:0000313" key="11">
    <source>
        <dbReference type="Proteomes" id="UP001139887"/>
    </source>
</evidence>
<comment type="caution">
    <text evidence="10">The sequence shown here is derived from an EMBL/GenBank/DDBJ whole genome shotgun (WGS) entry which is preliminary data.</text>
</comment>
<keyword evidence="1 6" id="KW-0963">Cytoplasm</keyword>
<evidence type="ECO:0000256" key="1">
    <source>
        <dbReference type="ARBA" id="ARBA00022490"/>
    </source>
</evidence>
<dbReference type="GO" id="GO:0000455">
    <property type="term" value="P:enzyme-directed rRNA pseudouridine synthesis"/>
    <property type="evidence" value="ECO:0007669"/>
    <property type="project" value="UniProtKB-UniRule"/>
</dbReference>
<evidence type="ECO:0000259" key="9">
    <source>
        <dbReference type="Pfam" id="PF04068"/>
    </source>
</evidence>
<keyword evidence="4 6" id="KW-0808">Transferase</keyword>
<feature type="compositionally biased region" description="Basic residues" evidence="7">
    <location>
        <begin position="1"/>
        <end position="10"/>
    </location>
</feature>
<feature type="domain" description="RNase L inhibitor RLI-like possible metal-binding" evidence="9">
    <location>
        <begin position="30"/>
        <end position="63"/>
    </location>
</feature>
<dbReference type="Pfam" id="PF04068">
    <property type="entry name" value="Fer4_RLI"/>
    <property type="match status" value="1"/>
</dbReference>
<keyword evidence="2 6" id="KW-0690">Ribosome biogenesis</keyword>
<name>A0A9W8I5A7_9FUNG</name>
<comment type="catalytic activity">
    <reaction evidence="6">
        <text>an N(1)-methylpseudouridine in rRNA + S-adenosyl-L-methionine = N(1)-methyl-N(3)-[(3S)-3-amino-3-carboxypropyl]pseudouridine in rRNA + S-methyl-5'-thioadenosine + H(+)</text>
        <dbReference type="Rhea" id="RHEA:63296"/>
        <dbReference type="Rhea" id="RHEA-COMP:11634"/>
        <dbReference type="Rhea" id="RHEA-COMP:16310"/>
        <dbReference type="ChEBI" id="CHEBI:15378"/>
        <dbReference type="ChEBI" id="CHEBI:17509"/>
        <dbReference type="ChEBI" id="CHEBI:59789"/>
        <dbReference type="ChEBI" id="CHEBI:74890"/>
        <dbReference type="ChEBI" id="CHEBI:146234"/>
        <dbReference type="EC" id="2.5.1.157"/>
    </reaction>
</comment>
<gene>
    <name evidence="6 10" type="primary">TSR3</name>
    <name evidence="10" type="ORF">IWW36_004758</name>
</gene>
<proteinExistence type="inferred from homology"/>
<feature type="compositionally biased region" description="Acidic residues" evidence="7">
    <location>
        <begin position="218"/>
        <end position="244"/>
    </location>
</feature>
<dbReference type="GO" id="GO:0106388">
    <property type="term" value="F:rRNA small subunit aminocarboxypropyltransferase activity"/>
    <property type="evidence" value="ECO:0007669"/>
    <property type="project" value="UniProtKB-EC"/>
</dbReference>
<dbReference type="GO" id="GO:0005737">
    <property type="term" value="C:cytoplasm"/>
    <property type="evidence" value="ECO:0007669"/>
    <property type="project" value="UniProtKB-SubCell"/>
</dbReference>
<accession>A0A9W8I5A7</accession>
<keyword evidence="6" id="KW-0539">Nucleus</keyword>
<dbReference type="AlphaFoldDB" id="A0A9W8I5A7"/>
<dbReference type="PANTHER" id="PTHR20426:SF0">
    <property type="entry name" value="18S RRNA AMINOCARBOXYPROPYLTRANSFERASE"/>
    <property type="match status" value="1"/>
</dbReference>
<dbReference type="NCBIfam" id="NF002621">
    <property type="entry name" value="PRK02287.1"/>
    <property type="match status" value="1"/>
</dbReference>